<organism evidence="10 11">
    <name type="scientific">Vibrio inusitatus NBRC 102082</name>
    <dbReference type="NCBI Taxonomy" id="1219070"/>
    <lineage>
        <taxon>Bacteria</taxon>
        <taxon>Pseudomonadati</taxon>
        <taxon>Pseudomonadota</taxon>
        <taxon>Gammaproteobacteria</taxon>
        <taxon>Vibrionales</taxon>
        <taxon>Vibrionaceae</taxon>
        <taxon>Vibrio</taxon>
    </lineage>
</organism>
<dbReference type="RefSeq" id="WP_141346927.1">
    <property type="nucleotide sequence ID" value="NZ_BJLF01000020.1"/>
</dbReference>
<feature type="transmembrane region" description="Helical" evidence="9">
    <location>
        <begin position="74"/>
        <end position="95"/>
    </location>
</feature>
<keyword evidence="11" id="KW-1185">Reference proteome</keyword>
<evidence type="ECO:0000256" key="9">
    <source>
        <dbReference type="SAM" id="Phobius"/>
    </source>
</evidence>
<dbReference type="InterPro" id="IPR007227">
    <property type="entry name" value="Cell_shape_determining_MreD"/>
</dbReference>
<evidence type="ECO:0000256" key="2">
    <source>
        <dbReference type="ARBA" id="ARBA00007776"/>
    </source>
</evidence>
<evidence type="ECO:0000256" key="5">
    <source>
        <dbReference type="ARBA" id="ARBA00022960"/>
    </source>
</evidence>
<reference evidence="10 11" key="1">
    <citation type="submission" date="2019-06" db="EMBL/GenBank/DDBJ databases">
        <title>Whole genome shotgun sequence of Vibrio inusitatus NBRC 102082.</title>
        <authorList>
            <person name="Hosoyama A."/>
            <person name="Uohara A."/>
            <person name="Ohji S."/>
            <person name="Ichikawa N."/>
        </authorList>
    </citation>
    <scope>NUCLEOTIDE SEQUENCE [LARGE SCALE GENOMIC DNA]</scope>
    <source>
        <strain evidence="10 11">NBRC 102082</strain>
    </source>
</reference>
<accession>A0A4Y3HZ69</accession>
<keyword evidence="6 9" id="KW-1133">Transmembrane helix</keyword>
<protein>
    <recommendedName>
        <fullName evidence="8">Rod shape-determining protein MreD</fullName>
    </recommendedName>
</protein>
<dbReference type="AlphaFoldDB" id="A0A4Y3HZ69"/>
<evidence type="ECO:0000256" key="7">
    <source>
        <dbReference type="ARBA" id="ARBA00023136"/>
    </source>
</evidence>
<evidence type="ECO:0000313" key="10">
    <source>
        <dbReference type="EMBL" id="GEA52489.1"/>
    </source>
</evidence>
<dbReference type="NCBIfam" id="TIGR03426">
    <property type="entry name" value="shape_MreD"/>
    <property type="match status" value="1"/>
</dbReference>
<evidence type="ECO:0000256" key="4">
    <source>
        <dbReference type="ARBA" id="ARBA00022692"/>
    </source>
</evidence>
<feature type="transmembrane region" description="Helical" evidence="9">
    <location>
        <begin position="6"/>
        <end position="25"/>
    </location>
</feature>
<keyword evidence="4 9" id="KW-0812">Transmembrane</keyword>
<dbReference type="PANTHER" id="PTHR37484">
    <property type="entry name" value="ROD SHAPE-DETERMINING PROTEIN MRED"/>
    <property type="match status" value="1"/>
</dbReference>
<dbReference type="NCBIfam" id="NF008282">
    <property type="entry name" value="PRK11060.1"/>
    <property type="match status" value="1"/>
</dbReference>
<proteinExistence type="inferred from homology"/>
<keyword evidence="3 8" id="KW-1003">Cell membrane</keyword>
<keyword evidence="8" id="KW-0997">Cell inner membrane</keyword>
<dbReference type="EMBL" id="BJLF01000020">
    <property type="protein sequence ID" value="GEA52489.1"/>
    <property type="molecule type" value="Genomic_DNA"/>
</dbReference>
<comment type="subcellular location">
    <subcellularLocation>
        <location evidence="8">Cell inner membrane</location>
    </subcellularLocation>
    <subcellularLocation>
        <location evidence="1">Cell membrane</location>
        <topology evidence="1">Multi-pass membrane protein</topology>
    </subcellularLocation>
</comment>
<dbReference type="InterPro" id="IPR026034">
    <property type="entry name" value="MreD_proteobac"/>
</dbReference>
<keyword evidence="7 8" id="KW-0472">Membrane</keyword>
<dbReference type="PIRSF" id="PIRSF018472">
    <property type="entry name" value="MreD_proteobac"/>
    <property type="match status" value="1"/>
</dbReference>
<dbReference type="GO" id="GO:0005886">
    <property type="term" value="C:plasma membrane"/>
    <property type="evidence" value="ECO:0007669"/>
    <property type="project" value="UniProtKB-SubCell"/>
</dbReference>
<dbReference type="Proteomes" id="UP000318717">
    <property type="component" value="Unassembled WGS sequence"/>
</dbReference>
<evidence type="ECO:0000256" key="1">
    <source>
        <dbReference type="ARBA" id="ARBA00004651"/>
    </source>
</evidence>
<dbReference type="OrthoDB" id="6647425at2"/>
<name>A0A4Y3HZ69_9VIBR</name>
<keyword evidence="5 8" id="KW-0133">Cell shape</keyword>
<gene>
    <name evidence="10" type="ORF">VIN01S_32930</name>
</gene>
<dbReference type="Pfam" id="PF04093">
    <property type="entry name" value="MreD"/>
    <property type="match status" value="1"/>
</dbReference>
<feature type="transmembrane region" description="Helical" evidence="9">
    <location>
        <begin position="133"/>
        <end position="152"/>
    </location>
</feature>
<sequence>MANSVFSSKLVIWVTFLIALVLQTIPWPGTMDVFRPSWLVLVTCYWVMAAPHRVNVGTGLILGLIWDLLLGSTLGVRGMMMAIITYLVAINFLVLRNMALWQQALIMALLTMLSVLIEFFGEFVIQDVVFNPASLWVGLINGILWPWLFLLLRRVRRIWRVR</sequence>
<comment type="function">
    <text evidence="8">Involved in formation of the rod shape of the cell. May also contribute to regulation of formation of penicillin-binding proteins.</text>
</comment>
<feature type="transmembrane region" description="Helical" evidence="9">
    <location>
        <begin position="104"/>
        <end position="121"/>
    </location>
</feature>
<evidence type="ECO:0000256" key="6">
    <source>
        <dbReference type="ARBA" id="ARBA00022989"/>
    </source>
</evidence>
<evidence type="ECO:0000256" key="8">
    <source>
        <dbReference type="PIRNR" id="PIRNR018472"/>
    </source>
</evidence>
<comment type="similarity">
    <text evidence="2 8">Belongs to the MreD family.</text>
</comment>
<dbReference type="GO" id="GO:0008360">
    <property type="term" value="P:regulation of cell shape"/>
    <property type="evidence" value="ECO:0007669"/>
    <property type="project" value="UniProtKB-UniRule"/>
</dbReference>
<evidence type="ECO:0000256" key="3">
    <source>
        <dbReference type="ARBA" id="ARBA00022475"/>
    </source>
</evidence>
<evidence type="ECO:0000313" key="11">
    <source>
        <dbReference type="Proteomes" id="UP000318717"/>
    </source>
</evidence>
<comment type="caution">
    <text evidence="10">The sequence shown here is derived from an EMBL/GenBank/DDBJ whole genome shotgun (WGS) entry which is preliminary data.</text>
</comment>
<dbReference type="PANTHER" id="PTHR37484:SF1">
    <property type="entry name" value="ROD SHAPE-DETERMINING PROTEIN MRED"/>
    <property type="match status" value="1"/>
</dbReference>